<feature type="binding site" evidence="7">
    <location>
        <begin position="220"/>
        <end position="223"/>
    </location>
    <ligand>
        <name>substrate</name>
    </ligand>
</feature>
<evidence type="ECO:0000256" key="5">
    <source>
        <dbReference type="ARBA" id="ARBA00022691"/>
    </source>
</evidence>
<dbReference type="NCBIfam" id="TIGR00091">
    <property type="entry name" value="tRNA (guanosine(46)-N7)-methyltransferase TrmB"/>
    <property type="match status" value="1"/>
</dbReference>
<dbReference type="PROSITE" id="PS51625">
    <property type="entry name" value="SAM_MT_TRMB"/>
    <property type="match status" value="1"/>
</dbReference>
<dbReference type="HAMAP" id="MF_01057">
    <property type="entry name" value="tRNA_methyltr_TrmB"/>
    <property type="match status" value="1"/>
</dbReference>
<dbReference type="PANTHER" id="PTHR23417:SF14">
    <property type="entry name" value="PENTACOTRIPEPTIDE-REPEAT REGION OF PRORP DOMAIN-CONTAINING PROTEIN"/>
    <property type="match status" value="1"/>
</dbReference>
<dbReference type="Pfam" id="PF02390">
    <property type="entry name" value="Methyltransf_4"/>
    <property type="match status" value="1"/>
</dbReference>
<feature type="binding site" evidence="7">
    <location>
        <position position="97"/>
    </location>
    <ligand>
        <name>S-adenosyl-L-methionine</name>
        <dbReference type="ChEBI" id="CHEBI:59789"/>
    </ligand>
</feature>
<evidence type="ECO:0000256" key="4">
    <source>
        <dbReference type="ARBA" id="ARBA00022679"/>
    </source>
</evidence>
<dbReference type="GO" id="GO:0043527">
    <property type="term" value="C:tRNA methyltransferase complex"/>
    <property type="evidence" value="ECO:0007669"/>
    <property type="project" value="TreeGrafter"/>
</dbReference>
<proteinExistence type="inferred from homology"/>
<feature type="binding site" evidence="7">
    <location>
        <position position="147"/>
    </location>
    <ligand>
        <name>S-adenosyl-L-methionine</name>
        <dbReference type="ChEBI" id="CHEBI:59789"/>
    </ligand>
</feature>
<name>A0A2S5TG07_9GAMM</name>
<dbReference type="InterPro" id="IPR029063">
    <property type="entry name" value="SAM-dependent_MTases_sf"/>
</dbReference>
<reference evidence="9 10" key="1">
    <citation type="submission" date="2018-02" db="EMBL/GenBank/DDBJ databases">
        <title>Genome sequencing of Solimonas sp. HR-BB.</title>
        <authorList>
            <person name="Lee Y."/>
            <person name="Jeon C.O."/>
        </authorList>
    </citation>
    <scope>NUCLEOTIDE SEQUENCE [LARGE SCALE GENOMIC DNA]</scope>
    <source>
        <strain evidence="9 10">HR-BB</strain>
    </source>
</reference>
<evidence type="ECO:0000313" key="10">
    <source>
        <dbReference type="Proteomes" id="UP000238220"/>
    </source>
</evidence>
<feature type="binding site" evidence="7">
    <location>
        <position position="151"/>
    </location>
    <ligand>
        <name>substrate</name>
    </ligand>
</feature>
<comment type="caution">
    <text evidence="7">Lacks conserved residue(s) required for the propagation of feature annotation.</text>
</comment>
<dbReference type="SUPFAM" id="SSF53335">
    <property type="entry name" value="S-adenosyl-L-methionine-dependent methyltransferases"/>
    <property type="match status" value="1"/>
</dbReference>
<dbReference type="GO" id="GO:0008176">
    <property type="term" value="F:tRNA (guanine(46)-N7)-methyltransferase activity"/>
    <property type="evidence" value="ECO:0007669"/>
    <property type="project" value="UniProtKB-UniRule"/>
</dbReference>
<keyword evidence="10" id="KW-1185">Reference proteome</keyword>
<dbReference type="EMBL" id="PSNW01000005">
    <property type="protein sequence ID" value="PPE73936.1"/>
    <property type="molecule type" value="Genomic_DNA"/>
</dbReference>
<evidence type="ECO:0000256" key="6">
    <source>
        <dbReference type="ARBA" id="ARBA00022694"/>
    </source>
</evidence>
<dbReference type="UniPathway" id="UPA00989"/>
<gene>
    <name evidence="7" type="primary">trmB</name>
    <name evidence="9" type="ORF">C3942_11105</name>
</gene>
<feature type="binding site" evidence="7">
    <location>
        <position position="183"/>
    </location>
    <ligand>
        <name>substrate</name>
    </ligand>
</feature>
<keyword evidence="5 7" id="KW-0949">S-adenosyl-L-methionine</keyword>
<dbReference type="InterPro" id="IPR003358">
    <property type="entry name" value="tRNA_(Gua-N-7)_MeTrfase_Trmb"/>
</dbReference>
<comment type="similarity">
    <text evidence="7">Belongs to the class I-like SAM-binding methyltransferase superfamily. TrmB family.</text>
</comment>
<evidence type="ECO:0000256" key="2">
    <source>
        <dbReference type="ARBA" id="ARBA00003015"/>
    </source>
</evidence>
<evidence type="ECO:0000256" key="7">
    <source>
        <dbReference type="HAMAP-Rule" id="MF_01057"/>
    </source>
</evidence>
<dbReference type="Gene3D" id="3.40.50.150">
    <property type="entry name" value="Vaccinia Virus protein VP39"/>
    <property type="match status" value="1"/>
</dbReference>
<dbReference type="EC" id="2.1.1.33" evidence="7"/>
<keyword evidence="4 7" id="KW-0808">Transferase</keyword>
<evidence type="ECO:0000313" key="9">
    <source>
        <dbReference type="EMBL" id="PPE73936.1"/>
    </source>
</evidence>
<feature type="binding site" evidence="7">
    <location>
        <position position="72"/>
    </location>
    <ligand>
        <name>S-adenosyl-L-methionine</name>
        <dbReference type="ChEBI" id="CHEBI:59789"/>
    </ligand>
</feature>
<dbReference type="RefSeq" id="WP_104230450.1">
    <property type="nucleotide sequence ID" value="NZ_PSNW01000005.1"/>
</dbReference>
<dbReference type="Proteomes" id="UP000238220">
    <property type="component" value="Unassembled WGS sequence"/>
</dbReference>
<evidence type="ECO:0000256" key="3">
    <source>
        <dbReference type="ARBA" id="ARBA00022603"/>
    </source>
</evidence>
<protein>
    <recommendedName>
        <fullName evidence="7">tRNA (guanine-N(7)-)-methyltransferase</fullName>
        <ecNumber evidence="7">2.1.1.33</ecNumber>
    </recommendedName>
    <alternativeName>
        <fullName evidence="7">tRNA (guanine(46)-N(7))-methyltransferase</fullName>
    </alternativeName>
    <alternativeName>
        <fullName evidence="7">tRNA(m7G46)-methyltransferase</fullName>
    </alternativeName>
</protein>
<keyword evidence="6 7" id="KW-0819">tRNA processing</keyword>
<dbReference type="AlphaFoldDB" id="A0A2S5TG07"/>
<dbReference type="CDD" id="cd02440">
    <property type="entry name" value="AdoMet_MTases"/>
    <property type="match status" value="1"/>
</dbReference>
<evidence type="ECO:0000256" key="8">
    <source>
        <dbReference type="SAM" id="MobiDB-lite"/>
    </source>
</evidence>
<comment type="function">
    <text evidence="2 7">Catalyzes the formation of N(7)-methylguanine at position 46 (m7G46) in tRNA.</text>
</comment>
<comment type="caution">
    <text evidence="9">The sequence shown here is derived from an EMBL/GenBank/DDBJ whole genome shotgun (WGS) entry which is preliminary data.</text>
</comment>
<keyword evidence="3 7" id="KW-0489">Methyltransferase</keyword>
<feature type="binding site" evidence="7">
    <location>
        <position position="124"/>
    </location>
    <ligand>
        <name>S-adenosyl-L-methionine</name>
        <dbReference type="ChEBI" id="CHEBI:59789"/>
    </ligand>
</feature>
<accession>A0A2S5TG07</accession>
<dbReference type="OrthoDB" id="9802090at2"/>
<dbReference type="PANTHER" id="PTHR23417">
    <property type="entry name" value="3-DEOXY-D-MANNO-OCTULOSONIC-ACID TRANSFERASE/TRNA GUANINE-N 7 - -METHYLTRANSFERASE"/>
    <property type="match status" value="1"/>
</dbReference>
<feature type="region of interest" description="Disordered" evidence="8">
    <location>
        <begin position="1"/>
        <end position="23"/>
    </location>
</feature>
<organism evidence="9 10">
    <name type="scientific">Solimonas fluminis</name>
    <dbReference type="NCBI Taxonomy" id="2086571"/>
    <lineage>
        <taxon>Bacteria</taxon>
        <taxon>Pseudomonadati</taxon>
        <taxon>Pseudomonadota</taxon>
        <taxon>Gammaproteobacteria</taxon>
        <taxon>Nevskiales</taxon>
        <taxon>Nevskiaceae</taxon>
        <taxon>Solimonas</taxon>
    </lineage>
</organism>
<evidence type="ECO:0000256" key="1">
    <source>
        <dbReference type="ARBA" id="ARBA00000142"/>
    </source>
</evidence>
<comment type="pathway">
    <text evidence="7">tRNA modification; N(7)-methylguanine-tRNA biosynthesis.</text>
</comment>
<dbReference type="InterPro" id="IPR055361">
    <property type="entry name" value="tRNA_methyltr_TrmB_bact"/>
</dbReference>
<sequence>MSGPGDRQGDAPQDAETPHLRRIRSFVRREGRMTDGQERSLAEQWPRYGIEPSAGPLDLAAVFGRAAPVMFEIGFGAGDHLLARAAAEPGWNFIGVEVHRPGVGRVLNRAAAAGLTNLRVASHDAVELLRDSIPDASLDQVVIQFPDPWHKKRHHKRRLVQPEFAQLVVRKLKPGGELQLATDWAPYAEHMLDVLNAAPGLRNRAADGRYVPMPATRLKTRFEARGERLGHEVFDLSFERA</sequence>
<comment type="catalytic activity">
    <reaction evidence="1 7">
        <text>guanosine(46) in tRNA + S-adenosyl-L-methionine = N(7)-methylguanosine(46) in tRNA + S-adenosyl-L-homocysteine</text>
        <dbReference type="Rhea" id="RHEA:42708"/>
        <dbReference type="Rhea" id="RHEA-COMP:10188"/>
        <dbReference type="Rhea" id="RHEA-COMP:10189"/>
        <dbReference type="ChEBI" id="CHEBI:57856"/>
        <dbReference type="ChEBI" id="CHEBI:59789"/>
        <dbReference type="ChEBI" id="CHEBI:74269"/>
        <dbReference type="ChEBI" id="CHEBI:74480"/>
        <dbReference type="EC" id="2.1.1.33"/>
    </reaction>
</comment>